<comment type="cofactor">
    <cofactor evidence="2">
        <name>heme</name>
        <dbReference type="ChEBI" id="CHEBI:30413"/>
    </cofactor>
</comment>
<dbReference type="OMA" id="VLHQYTE"/>
<dbReference type="eggNOG" id="KOG0157">
    <property type="taxonomic scope" value="Eukaryota"/>
</dbReference>
<evidence type="ECO:0000313" key="5">
    <source>
        <dbReference type="Proteomes" id="UP000011087"/>
    </source>
</evidence>
<keyword evidence="2" id="KW-0349">Heme</keyword>
<dbReference type="RefSeq" id="XP_005822842.1">
    <property type="nucleotide sequence ID" value="XM_005822785.1"/>
</dbReference>
<dbReference type="AlphaFoldDB" id="L1IIF3"/>
<accession>L1IIF3</accession>
<dbReference type="PANTHER" id="PTHR24291">
    <property type="entry name" value="CYTOCHROME P450 FAMILY 4"/>
    <property type="match status" value="1"/>
</dbReference>
<dbReference type="SUPFAM" id="SSF48264">
    <property type="entry name" value="Cytochrome P450"/>
    <property type="match status" value="1"/>
</dbReference>
<organism evidence="3">
    <name type="scientific">Guillardia theta (strain CCMP2712)</name>
    <name type="common">Cryptophyte</name>
    <dbReference type="NCBI Taxonomy" id="905079"/>
    <lineage>
        <taxon>Eukaryota</taxon>
        <taxon>Cryptophyceae</taxon>
        <taxon>Pyrenomonadales</taxon>
        <taxon>Geminigeraceae</taxon>
        <taxon>Guillardia</taxon>
    </lineage>
</organism>
<dbReference type="GO" id="GO:0020037">
    <property type="term" value="F:heme binding"/>
    <property type="evidence" value="ECO:0007669"/>
    <property type="project" value="InterPro"/>
</dbReference>
<keyword evidence="5" id="KW-1185">Reference proteome</keyword>
<name>L1IIF3_GUITC</name>
<dbReference type="EnsemblProtists" id="EKX35862">
    <property type="protein sequence ID" value="EKX35862"/>
    <property type="gene ID" value="GUITHDRAFT_79406"/>
</dbReference>
<sequence length="444" mass="50901">MRYTLDFGNICCYRGVGLLFRVIVSDPKAIKHILVSKPYSFPKMPLDLFLIRRAIGDGLLVAEGNQHVRQRKLISEAFHFDAISQIHPIFVQATEKLLRKWERLCSTRQEPVIDAREEFSFITLDVIGLSAFGFDFKAVEGDYSEIREAFRNIIPLAGVSLIYVILKFFPFVEYLPLPDNMIRNSAVKTIQNAVKQVIDERLHLIEKGQKVPKDLLSLLLNTRQSASEKERLTDQEIMNNVQTFMVAGHETTANVLCWTFYLLSENPEFCKRLRSEVWEKLQGKAPTMRQLQDKELPLLSATCRESMRLYPAAPIISRYCKEDTVLGGYFVPSGTSVLLSPWVLGRHPDLWERPNDFWPERWLDNSPRGVSEDNPFKWLAFLAGPRQCVGRGFAEKELMVTIALILQNFDLKVDPSCEPVTPVHQITLRPSSLKMRLTKITGPF</sequence>
<dbReference type="GeneID" id="17292602"/>
<reference evidence="4" key="3">
    <citation type="submission" date="2016-03" db="UniProtKB">
        <authorList>
            <consortium name="EnsemblProtists"/>
        </authorList>
    </citation>
    <scope>IDENTIFICATION</scope>
</reference>
<dbReference type="STRING" id="905079.L1IIF3"/>
<gene>
    <name evidence="3" type="ORF">GUITHDRAFT_79406</name>
</gene>
<keyword evidence="2" id="KW-0408">Iron</keyword>
<reference evidence="3 5" key="1">
    <citation type="journal article" date="2012" name="Nature">
        <title>Algal genomes reveal evolutionary mosaicism and the fate of nucleomorphs.</title>
        <authorList>
            <consortium name="DOE Joint Genome Institute"/>
            <person name="Curtis B.A."/>
            <person name="Tanifuji G."/>
            <person name="Burki F."/>
            <person name="Gruber A."/>
            <person name="Irimia M."/>
            <person name="Maruyama S."/>
            <person name="Arias M.C."/>
            <person name="Ball S.G."/>
            <person name="Gile G.H."/>
            <person name="Hirakawa Y."/>
            <person name="Hopkins J.F."/>
            <person name="Kuo A."/>
            <person name="Rensing S.A."/>
            <person name="Schmutz J."/>
            <person name="Symeonidi A."/>
            <person name="Elias M."/>
            <person name="Eveleigh R.J."/>
            <person name="Herman E.K."/>
            <person name="Klute M.J."/>
            <person name="Nakayama T."/>
            <person name="Obornik M."/>
            <person name="Reyes-Prieto A."/>
            <person name="Armbrust E.V."/>
            <person name="Aves S.J."/>
            <person name="Beiko R.G."/>
            <person name="Coutinho P."/>
            <person name="Dacks J.B."/>
            <person name="Durnford D.G."/>
            <person name="Fast N.M."/>
            <person name="Green B.R."/>
            <person name="Grisdale C.J."/>
            <person name="Hempel F."/>
            <person name="Henrissat B."/>
            <person name="Hoppner M.P."/>
            <person name="Ishida K."/>
            <person name="Kim E."/>
            <person name="Koreny L."/>
            <person name="Kroth P.G."/>
            <person name="Liu Y."/>
            <person name="Malik S.B."/>
            <person name="Maier U.G."/>
            <person name="McRose D."/>
            <person name="Mock T."/>
            <person name="Neilson J.A."/>
            <person name="Onodera N.T."/>
            <person name="Poole A.M."/>
            <person name="Pritham E.J."/>
            <person name="Richards T.A."/>
            <person name="Rocap G."/>
            <person name="Roy S.W."/>
            <person name="Sarai C."/>
            <person name="Schaack S."/>
            <person name="Shirato S."/>
            <person name="Slamovits C.H."/>
            <person name="Spencer D.F."/>
            <person name="Suzuki S."/>
            <person name="Worden A.Z."/>
            <person name="Zauner S."/>
            <person name="Barry K."/>
            <person name="Bell C."/>
            <person name="Bharti A.K."/>
            <person name="Crow J.A."/>
            <person name="Grimwood J."/>
            <person name="Kramer R."/>
            <person name="Lindquist E."/>
            <person name="Lucas S."/>
            <person name="Salamov A."/>
            <person name="McFadden G.I."/>
            <person name="Lane C.E."/>
            <person name="Keeling P.J."/>
            <person name="Gray M.W."/>
            <person name="Grigoriev I.V."/>
            <person name="Archibald J.M."/>
        </authorList>
    </citation>
    <scope>NUCLEOTIDE SEQUENCE</scope>
    <source>
        <strain evidence="3 5">CCMP2712</strain>
    </source>
</reference>
<keyword evidence="2" id="KW-0479">Metal-binding</keyword>
<dbReference type="GO" id="GO:0005506">
    <property type="term" value="F:iron ion binding"/>
    <property type="evidence" value="ECO:0007669"/>
    <property type="project" value="InterPro"/>
</dbReference>
<dbReference type="InterPro" id="IPR036396">
    <property type="entry name" value="Cyt_P450_sf"/>
</dbReference>
<dbReference type="GO" id="GO:0004497">
    <property type="term" value="F:monooxygenase activity"/>
    <property type="evidence" value="ECO:0007669"/>
    <property type="project" value="InterPro"/>
</dbReference>
<evidence type="ECO:0008006" key="6">
    <source>
        <dbReference type="Google" id="ProtNLM"/>
    </source>
</evidence>
<protein>
    <recommendedName>
        <fullName evidence="6">Cytochrome P450</fullName>
    </recommendedName>
</protein>
<dbReference type="PRINTS" id="PR00463">
    <property type="entry name" value="EP450I"/>
</dbReference>
<dbReference type="EMBL" id="JH993083">
    <property type="protein sequence ID" value="EKX35862.1"/>
    <property type="molecule type" value="Genomic_DNA"/>
</dbReference>
<feature type="binding site" description="axial binding residue" evidence="2">
    <location>
        <position position="388"/>
    </location>
    <ligand>
        <name>heme</name>
        <dbReference type="ChEBI" id="CHEBI:30413"/>
    </ligand>
    <ligandPart>
        <name>Fe</name>
        <dbReference type="ChEBI" id="CHEBI:18248"/>
    </ligandPart>
</feature>
<dbReference type="Gene3D" id="1.10.630.10">
    <property type="entry name" value="Cytochrome P450"/>
    <property type="match status" value="1"/>
</dbReference>
<dbReference type="HOGENOM" id="CLU_001570_5_1_1"/>
<evidence type="ECO:0000313" key="3">
    <source>
        <dbReference type="EMBL" id="EKX35862.1"/>
    </source>
</evidence>
<dbReference type="PANTHER" id="PTHR24291:SF175">
    <property type="entry name" value="CYTOCHROME P450"/>
    <property type="match status" value="1"/>
</dbReference>
<dbReference type="KEGG" id="gtt:GUITHDRAFT_79406"/>
<dbReference type="Pfam" id="PF00067">
    <property type="entry name" value="p450"/>
    <property type="match status" value="1"/>
</dbReference>
<dbReference type="InterPro" id="IPR001128">
    <property type="entry name" value="Cyt_P450"/>
</dbReference>
<dbReference type="PaxDb" id="55529-EKX35862"/>
<dbReference type="OrthoDB" id="1470350at2759"/>
<evidence type="ECO:0000256" key="1">
    <source>
        <dbReference type="ARBA" id="ARBA00010617"/>
    </source>
</evidence>
<reference evidence="5" key="2">
    <citation type="submission" date="2012-11" db="EMBL/GenBank/DDBJ databases">
        <authorList>
            <person name="Kuo A."/>
            <person name="Curtis B.A."/>
            <person name="Tanifuji G."/>
            <person name="Burki F."/>
            <person name="Gruber A."/>
            <person name="Irimia M."/>
            <person name="Maruyama S."/>
            <person name="Arias M.C."/>
            <person name="Ball S.G."/>
            <person name="Gile G.H."/>
            <person name="Hirakawa Y."/>
            <person name="Hopkins J.F."/>
            <person name="Rensing S.A."/>
            <person name="Schmutz J."/>
            <person name="Symeonidi A."/>
            <person name="Elias M."/>
            <person name="Eveleigh R.J."/>
            <person name="Herman E.K."/>
            <person name="Klute M.J."/>
            <person name="Nakayama T."/>
            <person name="Obornik M."/>
            <person name="Reyes-Prieto A."/>
            <person name="Armbrust E.V."/>
            <person name="Aves S.J."/>
            <person name="Beiko R.G."/>
            <person name="Coutinho P."/>
            <person name="Dacks J.B."/>
            <person name="Durnford D.G."/>
            <person name="Fast N.M."/>
            <person name="Green B.R."/>
            <person name="Grisdale C."/>
            <person name="Hempe F."/>
            <person name="Henrissat B."/>
            <person name="Hoppner M.P."/>
            <person name="Ishida K.-I."/>
            <person name="Kim E."/>
            <person name="Koreny L."/>
            <person name="Kroth P.G."/>
            <person name="Liu Y."/>
            <person name="Malik S.-B."/>
            <person name="Maier U.G."/>
            <person name="McRose D."/>
            <person name="Mock T."/>
            <person name="Neilson J.A."/>
            <person name="Onodera N.T."/>
            <person name="Poole A.M."/>
            <person name="Pritham E.J."/>
            <person name="Richards T.A."/>
            <person name="Rocap G."/>
            <person name="Roy S.W."/>
            <person name="Sarai C."/>
            <person name="Schaack S."/>
            <person name="Shirato S."/>
            <person name="Slamovits C.H."/>
            <person name="Spencer D.F."/>
            <person name="Suzuki S."/>
            <person name="Worden A.Z."/>
            <person name="Zauner S."/>
            <person name="Barry K."/>
            <person name="Bell C."/>
            <person name="Bharti A.K."/>
            <person name="Crow J.A."/>
            <person name="Grimwood J."/>
            <person name="Kramer R."/>
            <person name="Lindquist E."/>
            <person name="Lucas S."/>
            <person name="Salamov A."/>
            <person name="McFadden G.I."/>
            <person name="Lane C.E."/>
            <person name="Keeling P.J."/>
            <person name="Gray M.W."/>
            <person name="Grigoriev I.V."/>
            <person name="Archibald J.M."/>
        </authorList>
    </citation>
    <scope>NUCLEOTIDE SEQUENCE</scope>
    <source>
        <strain evidence="5">CCMP2712</strain>
    </source>
</reference>
<evidence type="ECO:0000256" key="2">
    <source>
        <dbReference type="PIRSR" id="PIRSR602401-1"/>
    </source>
</evidence>
<dbReference type="PRINTS" id="PR00385">
    <property type="entry name" value="P450"/>
</dbReference>
<dbReference type="GO" id="GO:0016705">
    <property type="term" value="F:oxidoreductase activity, acting on paired donors, with incorporation or reduction of molecular oxygen"/>
    <property type="evidence" value="ECO:0007669"/>
    <property type="project" value="InterPro"/>
</dbReference>
<dbReference type="InterPro" id="IPR050196">
    <property type="entry name" value="Cytochrome_P450_Monoox"/>
</dbReference>
<dbReference type="Proteomes" id="UP000011087">
    <property type="component" value="Unassembled WGS sequence"/>
</dbReference>
<proteinExistence type="inferred from homology"/>
<dbReference type="InterPro" id="IPR002401">
    <property type="entry name" value="Cyt_P450_E_grp-I"/>
</dbReference>
<comment type="similarity">
    <text evidence="1">Belongs to the cytochrome P450 family.</text>
</comment>
<evidence type="ECO:0000313" key="4">
    <source>
        <dbReference type="EnsemblProtists" id="EKX35862"/>
    </source>
</evidence>